<dbReference type="InterPro" id="IPR013324">
    <property type="entry name" value="RNA_pol_sigma_r3/r4-like"/>
</dbReference>
<dbReference type="PATRIC" id="fig|1197174.4.peg.1671"/>
<protein>
    <submittedName>
        <fullName evidence="1">Uncharacterized protein</fullName>
    </submittedName>
</protein>
<organism evidence="1 2">
    <name type="scientific">Alishewanella aestuarii B11</name>
    <dbReference type="NCBI Taxonomy" id="1197174"/>
    <lineage>
        <taxon>Bacteria</taxon>
        <taxon>Pseudomonadati</taxon>
        <taxon>Pseudomonadota</taxon>
        <taxon>Gammaproteobacteria</taxon>
        <taxon>Alteromonadales</taxon>
        <taxon>Alteromonadaceae</taxon>
        <taxon>Alishewanella</taxon>
    </lineage>
</organism>
<proteinExistence type="predicted"/>
<sequence>MPPIYAVLTGDFVNSRHVASEHYDTILYQLEQLLLSQTDQLACSFNFYRGDAFQILLPKPQASVMLAFYIRLTMLSLGQDCKISIGIGGVSNLRKDVKSASGAAFILSGNGLDKLVSGQRLAIFSEQAELQQVLGVPLRLADAMLSKLTARQAEALLLYLLAPGSSHDAIASKLGTSRANVTKLLNNSHADYQLVESFLAYCEHHITGRIG</sequence>
<evidence type="ECO:0000313" key="2">
    <source>
        <dbReference type="Proteomes" id="UP000012043"/>
    </source>
</evidence>
<dbReference type="EMBL" id="ALAB01000024">
    <property type="protein sequence ID" value="EJI85370.1"/>
    <property type="molecule type" value="Genomic_DNA"/>
</dbReference>
<reference evidence="1 2" key="1">
    <citation type="journal article" date="2012" name="J. Bacteriol.">
        <title>Genome Sequence of Pectin-Degrading Alishewanella aestuarii Strain B11T, Isolated from Tidal Flat Sediment.</title>
        <authorList>
            <person name="Jung J."/>
            <person name="Choi S."/>
            <person name="Chun J."/>
            <person name="Park W."/>
        </authorList>
    </citation>
    <scope>NUCLEOTIDE SEQUENCE [LARGE SCALE GENOMIC DNA]</scope>
    <source>
        <strain evidence="1 2">B11</strain>
    </source>
</reference>
<evidence type="ECO:0000313" key="1">
    <source>
        <dbReference type="EMBL" id="EJI85370.1"/>
    </source>
</evidence>
<dbReference type="Proteomes" id="UP000012043">
    <property type="component" value="Unassembled WGS sequence"/>
</dbReference>
<name>J1YC13_9ALTE</name>
<dbReference type="AlphaFoldDB" id="J1YC13"/>
<gene>
    <name evidence="1" type="ORF">AEST_17090</name>
</gene>
<accession>J1YC13</accession>
<comment type="caution">
    <text evidence="1">The sequence shown here is derived from an EMBL/GenBank/DDBJ whole genome shotgun (WGS) entry which is preliminary data.</text>
</comment>
<keyword evidence="2" id="KW-1185">Reference proteome</keyword>
<dbReference type="SUPFAM" id="SSF88659">
    <property type="entry name" value="Sigma3 and sigma4 domains of RNA polymerase sigma factors"/>
    <property type="match status" value="1"/>
</dbReference>